<name>A0A090Z9Z9_9BACI</name>
<accession>A0A090Z9Z9</accession>
<gene>
    <name evidence="1" type="ORF">DJ93_695</name>
</gene>
<dbReference type="Proteomes" id="UP000029389">
    <property type="component" value="Unassembled WGS sequence"/>
</dbReference>
<protein>
    <submittedName>
        <fullName evidence="1">Uncharacterized protein</fullName>
    </submittedName>
</protein>
<evidence type="ECO:0000313" key="2">
    <source>
        <dbReference type="Proteomes" id="UP000029389"/>
    </source>
</evidence>
<evidence type="ECO:0000313" key="1">
    <source>
        <dbReference type="EMBL" id="KFN01141.1"/>
    </source>
</evidence>
<reference evidence="1 2" key="1">
    <citation type="submission" date="2014-04" db="EMBL/GenBank/DDBJ databases">
        <authorList>
            <person name="Bishop-Lilly K.A."/>
            <person name="Broomall S.M."/>
            <person name="Chain P.S."/>
            <person name="Chertkov O."/>
            <person name="Coyne S.R."/>
            <person name="Daligault H.E."/>
            <person name="Davenport K.W."/>
            <person name="Erkkila T."/>
            <person name="Frey K.G."/>
            <person name="Gibbons H.S."/>
            <person name="Gu W."/>
            <person name="Jaissle J."/>
            <person name="Johnson S.L."/>
            <person name="Koroleva G.I."/>
            <person name="Ladner J.T."/>
            <person name="Lo C.-C."/>
            <person name="Minogue T.D."/>
            <person name="Munk C."/>
            <person name="Palacios G.F."/>
            <person name="Redden C.L."/>
            <person name="Rosenzweig C.N."/>
            <person name="Scholz M.B."/>
            <person name="Teshima H."/>
            <person name="Xu Y."/>
        </authorList>
    </citation>
    <scope>NUCLEOTIDE SEQUENCE [LARGE SCALE GENOMIC DNA]</scope>
    <source>
        <strain evidence="1 2">BHP</strain>
    </source>
</reference>
<dbReference type="AlphaFoldDB" id="A0A090Z9Z9"/>
<proteinExistence type="predicted"/>
<organism evidence="1 2">
    <name type="scientific">Bacillus clarus</name>
    <dbReference type="NCBI Taxonomy" id="2338372"/>
    <lineage>
        <taxon>Bacteria</taxon>
        <taxon>Bacillati</taxon>
        <taxon>Bacillota</taxon>
        <taxon>Bacilli</taxon>
        <taxon>Bacillales</taxon>
        <taxon>Bacillaceae</taxon>
        <taxon>Bacillus</taxon>
        <taxon>Bacillus cereus group</taxon>
    </lineage>
</organism>
<dbReference type="EMBL" id="JMQC01000008">
    <property type="protein sequence ID" value="KFN01141.1"/>
    <property type="molecule type" value="Genomic_DNA"/>
</dbReference>
<sequence>MNRVGKVDFGCQPLLLLQGSKLLLSDLLSNHYIVLLPFDHRTV</sequence>
<comment type="caution">
    <text evidence="1">The sequence shown here is derived from an EMBL/GenBank/DDBJ whole genome shotgun (WGS) entry which is preliminary data.</text>
</comment>